<dbReference type="GO" id="GO:0015833">
    <property type="term" value="P:peptide transport"/>
    <property type="evidence" value="ECO:0007669"/>
    <property type="project" value="InterPro"/>
</dbReference>
<dbReference type="SUPFAM" id="SSF52540">
    <property type="entry name" value="P-loop containing nucleoside triphosphate hydrolases"/>
    <property type="match status" value="1"/>
</dbReference>
<organism evidence="9 10">
    <name type="scientific">Aquamicrobium aerolatum DSM 21857</name>
    <dbReference type="NCBI Taxonomy" id="1121003"/>
    <lineage>
        <taxon>Bacteria</taxon>
        <taxon>Pseudomonadati</taxon>
        <taxon>Pseudomonadota</taxon>
        <taxon>Alphaproteobacteria</taxon>
        <taxon>Hyphomicrobiales</taxon>
        <taxon>Phyllobacteriaceae</taxon>
        <taxon>Aerobium</taxon>
    </lineage>
</organism>
<evidence type="ECO:0000256" key="2">
    <source>
        <dbReference type="ARBA" id="ARBA00005417"/>
    </source>
</evidence>
<dbReference type="SMART" id="SM00382">
    <property type="entry name" value="AAA"/>
    <property type="match status" value="1"/>
</dbReference>
<keyword evidence="4" id="KW-1003">Cell membrane</keyword>
<comment type="subcellular location">
    <subcellularLocation>
        <location evidence="1">Cell inner membrane</location>
        <topology evidence="1">Peripheral membrane protein</topology>
    </subcellularLocation>
</comment>
<accession>A0A1I3IG65</accession>
<name>A0A1I3IG65_9HYPH</name>
<keyword evidence="7" id="KW-0472">Membrane</keyword>
<proteinExistence type="inferred from homology"/>
<keyword evidence="10" id="KW-1185">Reference proteome</keyword>
<dbReference type="Gene3D" id="3.40.50.300">
    <property type="entry name" value="P-loop containing nucleotide triphosphate hydrolases"/>
    <property type="match status" value="1"/>
</dbReference>
<dbReference type="GO" id="GO:0005886">
    <property type="term" value="C:plasma membrane"/>
    <property type="evidence" value="ECO:0007669"/>
    <property type="project" value="UniProtKB-SubCell"/>
</dbReference>
<dbReference type="FunFam" id="3.40.50.300:FF:000016">
    <property type="entry name" value="Oligopeptide ABC transporter ATP-binding component"/>
    <property type="match status" value="1"/>
</dbReference>
<dbReference type="Pfam" id="PF00005">
    <property type="entry name" value="ABC_tran"/>
    <property type="match status" value="1"/>
</dbReference>
<evidence type="ECO:0000256" key="6">
    <source>
        <dbReference type="ARBA" id="ARBA00022840"/>
    </source>
</evidence>
<reference evidence="10" key="1">
    <citation type="submission" date="2016-10" db="EMBL/GenBank/DDBJ databases">
        <authorList>
            <person name="Varghese N."/>
            <person name="Submissions S."/>
        </authorList>
    </citation>
    <scope>NUCLEOTIDE SEQUENCE [LARGE SCALE GENOMIC DNA]</scope>
    <source>
        <strain evidence="10">DSM 21857</strain>
    </source>
</reference>
<comment type="similarity">
    <text evidence="2">Belongs to the ABC transporter superfamily.</text>
</comment>
<evidence type="ECO:0000256" key="3">
    <source>
        <dbReference type="ARBA" id="ARBA00022448"/>
    </source>
</evidence>
<dbReference type="RefSeq" id="WP_210185195.1">
    <property type="nucleotide sequence ID" value="NZ_FORF01000002.1"/>
</dbReference>
<keyword evidence="6 9" id="KW-0067">ATP-binding</keyword>
<evidence type="ECO:0000256" key="4">
    <source>
        <dbReference type="ARBA" id="ARBA00022475"/>
    </source>
</evidence>
<dbReference type="AlphaFoldDB" id="A0A1I3IG65"/>
<dbReference type="InterPro" id="IPR027417">
    <property type="entry name" value="P-loop_NTPase"/>
</dbReference>
<evidence type="ECO:0000256" key="1">
    <source>
        <dbReference type="ARBA" id="ARBA00004417"/>
    </source>
</evidence>
<dbReference type="Proteomes" id="UP000242763">
    <property type="component" value="Unassembled WGS sequence"/>
</dbReference>
<dbReference type="GO" id="GO:0055085">
    <property type="term" value="P:transmembrane transport"/>
    <property type="evidence" value="ECO:0007669"/>
    <property type="project" value="UniProtKB-ARBA"/>
</dbReference>
<dbReference type="Pfam" id="PF08352">
    <property type="entry name" value="oligo_HPY"/>
    <property type="match status" value="1"/>
</dbReference>
<keyword evidence="5" id="KW-0547">Nucleotide-binding</keyword>
<evidence type="ECO:0000256" key="5">
    <source>
        <dbReference type="ARBA" id="ARBA00022741"/>
    </source>
</evidence>
<dbReference type="InterPro" id="IPR003593">
    <property type="entry name" value="AAA+_ATPase"/>
</dbReference>
<evidence type="ECO:0000313" key="9">
    <source>
        <dbReference type="EMBL" id="SFI46793.1"/>
    </source>
</evidence>
<dbReference type="STRING" id="1121003.SAMN03080618_00570"/>
<evidence type="ECO:0000259" key="8">
    <source>
        <dbReference type="PROSITE" id="PS50893"/>
    </source>
</evidence>
<feature type="domain" description="ABC transporter" evidence="8">
    <location>
        <begin position="3"/>
        <end position="253"/>
    </location>
</feature>
<evidence type="ECO:0000256" key="7">
    <source>
        <dbReference type="ARBA" id="ARBA00023136"/>
    </source>
</evidence>
<protein>
    <submittedName>
        <fullName evidence="9">Peptide/nickel transport system ATP-binding protein</fullName>
    </submittedName>
</protein>
<dbReference type="NCBIfam" id="TIGR01727">
    <property type="entry name" value="oligo_HPY"/>
    <property type="match status" value="1"/>
</dbReference>
<dbReference type="GO" id="GO:0005524">
    <property type="term" value="F:ATP binding"/>
    <property type="evidence" value="ECO:0007669"/>
    <property type="project" value="UniProtKB-KW"/>
</dbReference>
<dbReference type="CDD" id="cd03257">
    <property type="entry name" value="ABC_NikE_OppD_transporters"/>
    <property type="match status" value="1"/>
</dbReference>
<keyword evidence="3" id="KW-0813">Transport</keyword>
<dbReference type="InterPro" id="IPR003439">
    <property type="entry name" value="ABC_transporter-like_ATP-bd"/>
</dbReference>
<dbReference type="PANTHER" id="PTHR43297">
    <property type="entry name" value="OLIGOPEPTIDE TRANSPORT ATP-BINDING PROTEIN APPD"/>
    <property type="match status" value="1"/>
</dbReference>
<dbReference type="InterPro" id="IPR013563">
    <property type="entry name" value="Oligopep_ABC_C"/>
</dbReference>
<dbReference type="PANTHER" id="PTHR43297:SF2">
    <property type="entry name" value="DIPEPTIDE TRANSPORT ATP-BINDING PROTEIN DPPD"/>
    <property type="match status" value="1"/>
</dbReference>
<evidence type="ECO:0000313" key="10">
    <source>
        <dbReference type="Proteomes" id="UP000242763"/>
    </source>
</evidence>
<gene>
    <name evidence="9" type="ORF">SAMN03080618_00570</name>
</gene>
<dbReference type="GO" id="GO:0016887">
    <property type="term" value="F:ATP hydrolysis activity"/>
    <property type="evidence" value="ECO:0007669"/>
    <property type="project" value="InterPro"/>
</dbReference>
<sequence length="329" mass="35859">MLLQVRGLHVNLPDQGERLHAVRGIDLDVAEGETLCLVGESGCGKSMTALALMQLLPRGAQLRSDRLHLGETDLSALPERKLSQLRGRRMSMIFQEPMTALNPVFTIGDQLRTVYRRHTGASAREAQARAIEMLESVGLTNASLRLGQYPHQLSGGLRQRVLIAMALMCEPEMLICDEPTTALDVTTQAQILRILKDAQTARKMGMVFITHDLGVVARVADRVAVMYAGRIVEQGDRASVLRTPAHPYTKGLIASVPRPEGAQPGTRRLASIPGNVPAFHREDARCPFLSRCPARMDVCGAVPPPLRQVPTGQVVSCHLSLDLLEPVPA</sequence>
<dbReference type="InterPro" id="IPR050388">
    <property type="entry name" value="ABC_Ni/Peptide_Import"/>
</dbReference>
<dbReference type="EMBL" id="FORF01000002">
    <property type="protein sequence ID" value="SFI46793.1"/>
    <property type="molecule type" value="Genomic_DNA"/>
</dbReference>
<dbReference type="PROSITE" id="PS50893">
    <property type="entry name" value="ABC_TRANSPORTER_2"/>
    <property type="match status" value="1"/>
</dbReference>